<evidence type="ECO:0000256" key="2">
    <source>
        <dbReference type="ARBA" id="ARBA00007907"/>
    </source>
</evidence>
<organism evidence="10 11">
    <name type="scientific">Ophiobolus disseminans</name>
    <dbReference type="NCBI Taxonomy" id="1469910"/>
    <lineage>
        <taxon>Eukaryota</taxon>
        <taxon>Fungi</taxon>
        <taxon>Dikarya</taxon>
        <taxon>Ascomycota</taxon>
        <taxon>Pezizomycotina</taxon>
        <taxon>Dothideomycetes</taxon>
        <taxon>Pleosporomycetidae</taxon>
        <taxon>Pleosporales</taxon>
        <taxon>Pleosporineae</taxon>
        <taxon>Phaeosphaeriaceae</taxon>
        <taxon>Ophiobolus</taxon>
    </lineage>
</organism>
<feature type="site" description="Lowers pKa of active site Cys" evidence="8">
    <location>
        <position position="155"/>
    </location>
</feature>
<evidence type="ECO:0000256" key="5">
    <source>
        <dbReference type="PIRNR" id="PIRNR016262"/>
    </source>
</evidence>
<accession>A0A6A6ZG85</accession>
<dbReference type="FunFam" id="3.30.930.10:FF:000108">
    <property type="entry name" value="Octanoyltransferase"/>
    <property type="match status" value="1"/>
</dbReference>
<comment type="pathway">
    <text evidence="1 5">Protein modification; protein lipoylation via endogenous pathway; protein N(6)-(lipoyl)lysine from octanoyl-[acyl-carrier-protein]: step 1/2.</text>
</comment>
<dbReference type="InterPro" id="IPR004143">
    <property type="entry name" value="BPL_LPL_catalytic"/>
</dbReference>
<dbReference type="UniPathway" id="UPA00538">
    <property type="reaction ID" value="UER00592"/>
</dbReference>
<feature type="binding site" evidence="7">
    <location>
        <begin position="158"/>
        <end position="160"/>
    </location>
    <ligand>
        <name>substrate</name>
    </ligand>
</feature>
<dbReference type="InterPro" id="IPR000544">
    <property type="entry name" value="Octanoyltransferase"/>
</dbReference>
<dbReference type="AlphaFoldDB" id="A0A6A6ZG85"/>
<reference evidence="10" key="1">
    <citation type="journal article" date="2020" name="Stud. Mycol.">
        <title>101 Dothideomycetes genomes: a test case for predicting lifestyles and emergence of pathogens.</title>
        <authorList>
            <person name="Haridas S."/>
            <person name="Albert R."/>
            <person name="Binder M."/>
            <person name="Bloem J."/>
            <person name="Labutti K."/>
            <person name="Salamov A."/>
            <person name="Andreopoulos B."/>
            <person name="Baker S."/>
            <person name="Barry K."/>
            <person name="Bills G."/>
            <person name="Bluhm B."/>
            <person name="Cannon C."/>
            <person name="Castanera R."/>
            <person name="Culley D."/>
            <person name="Daum C."/>
            <person name="Ezra D."/>
            <person name="Gonzalez J."/>
            <person name="Henrissat B."/>
            <person name="Kuo A."/>
            <person name="Liang C."/>
            <person name="Lipzen A."/>
            <person name="Lutzoni F."/>
            <person name="Magnuson J."/>
            <person name="Mondo S."/>
            <person name="Nolan M."/>
            <person name="Ohm R."/>
            <person name="Pangilinan J."/>
            <person name="Park H.-J."/>
            <person name="Ramirez L."/>
            <person name="Alfaro M."/>
            <person name="Sun H."/>
            <person name="Tritt A."/>
            <person name="Yoshinaga Y."/>
            <person name="Zwiers L.-H."/>
            <person name="Turgeon B."/>
            <person name="Goodwin S."/>
            <person name="Spatafora J."/>
            <person name="Crous P."/>
            <person name="Grigoriev I."/>
        </authorList>
    </citation>
    <scope>NUCLEOTIDE SEQUENCE</scope>
    <source>
        <strain evidence="10">CBS 113818</strain>
    </source>
</reference>
<comment type="function">
    <text evidence="5">Catalyzes the transfer of endogenously produced octanoic acid from octanoyl-acyl-carrier-protein onto the lipoyl domains of lipoate-dependent enzymes. Lipoyl-ACP can also act as a substrate although octanoyl-ACP is likely to be the physiological substrate.</text>
</comment>
<dbReference type="GO" id="GO:0009249">
    <property type="term" value="P:protein lipoylation"/>
    <property type="evidence" value="ECO:0007669"/>
    <property type="project" value="InterPro"/>
</dbReference>
<feature type="binding site" evidence="7">
    <location>
        <begin position="171"/>
        <end position="173"/>
    </location>
    <ligand>
        <name>substrate</name>
    </ligand>
</feature>
<evidence type="ECO:0000256" key="4">
    <source>
        <dbReference type="ARBA" id="ARBA00023315"/>
    </source>
</evidence>
<dbReference type="PANTHER" id="PTHR10993">
    <property type="entry name" value="OCTANOYLTRANSFERASE"/>
    <property type="match status" value="1"/>
</dbReference>
<keyword evidence="4 5" id="KW-0012">Acyltransferase</keyword>
<protein>
    <recommendedName>
        <fullName evidence="5">Octanoyltransferase</fullName>
        <ecNumber evidence="5">2.3.1.181</ecNumber>
    </recommendedName>
</protein>
<evidence type="ECO:0000256" key="7">
    <source>
        <dbReference type="PIRSR" id="PIRSR016262-2"/>
    </source>
</evidence>
<dbReference type="NCBIfam" id="TIGR00214">
    <property type="entry name" value="lipB"/>
    <property type="match status" value="1"/>
</dbReference>
<comment type="similarity">
    <text evidence="2 5">Belongs to the LipB family.</text>
</comment>
<dbReference type="CDD" id="cd16444">
    <property type="entry name" value="LipB"/>
    <property type="match status" value="1"/>
</dbReference>
<dbReference type="EMBL" id="MU006242">
    <property type="protein sequence ID" value="KAF2819878.1"/>
    <property type="molecule type" value="Genomic_DNA"/>
</dbReference>
<dbReference type="InterPro" id="IPR045864">
    <property type="entry name" value="aa-tRNA-synth_II/BPL/LPL"/>
</dbReference>
<evidence type="ECO:0000313" key="10">
    <source>
        <dbReference type="EMBL" id="KAF2819878.1"/>
    </source>
</evidence>
<dbReference type="GO" id="GO:0033819">
    <property type="term" value="F:lipoyl(octanoyl) transferase activity"/>
    <property type="evidence" value="ECO:0007669"/>
    <property type="project" value="UniProtKB-EC"/>
</dbReference>
<feature type="binding site" evidence="7">
    <location>
        <begin position="91"/>
        <end position="98"/>
    </location>
    <ligand>
        <name>substrate</name>
    </ligand>
</feature>
<keyword evidence="3 5" id="KW-0808">Transferase</keyword>
<evidence type="ECO:0000313" key="11">
    <source>
        <dbReference type="Proteomes" id="UP000799424"/>
    </source>
</evidence>
<feature type="domain" description="BPL/LPL catalytic" evidence="9">
    <location>
        <begin position="45"/>
        <end position="228"/>
    </location>
</feature>
<dbReference type="PROSITE" id="PS51733">
    <property type="entry name" value="BPL_LPL_CATALYTIC"/>
    <property type="match status" value="1"/>
</dbReference>
<dbReference type="EC" id="2.3.1.181" evidence="5"/>
<evidence type="ECO:0000256" key="1">
    <source>
        <dbReference type="ARBA" id="ARBA00004821"/>
    </source>
</evidence>
<proteinExistence type="inferred from homology"/>
<evidence type="ECO:0000256" key="3">
    <source>
        <dbReference type="ARBA" id="ARBA00022679"/>
    </source>
</evidence>
<dbReference type="PIRSF" id="PIRSF016262">
    <property type="entry name" value="LPLase"/>
    <property type="match status" value="1"/>
</dbReference>
<dbReference type="InterPro" id="IPR020605">
    <property type="entry name" value="Octanoyltransferase_CS"/>
</dbReference>
<dbReference type="PROSITE" id="PS01313">
    <property type="entry name" value="LIPB"/>
    <property type="match status" value="1"/>
</dbReference>
<dbReference type="SUPFAM" id="SSF55681">
    <property type="entry name" value="Class II aaRS and biotin synthetases"/>
    <property type="match status" value="1"/>
</dbReference>
<keyword evidence="11" id="KW-1185">Reference proteome</keyword>
<dbReference type="Pfam" id="PF21948">
    <property type="entry name" value="LplA-B_cat"/>
    <property type="match status" value="1"/>
</dbReference>
<dbReference type="Proteomes" id="UP000799424">
    <property type="component" value="Unassembled WGS sequence"/>
</dbReference>
<evidence type="ECO:0000259" key="9">
    <source>
        <dbReference type="PROSITE" id="PS51733"/>
    </source>
</evidence>
<evidence type="ECO:0000256" key="8">
    <source>
        <dbReference type="PIRSR" id="PIRSR016262-3"/>
    </source>
</evidence>
<dbReference type="Gene3D" id="3.30.930.10">
    <property type="entry name" value="Bira Bifunctional Protein, Domain 2"/>
    <property type="match status" value="1"/>
</dbReference>
<dbReference type="OrthoDB" id="19908at2759"/>
<evidence type="ECO:0000256" key="6">
    <source>
        <dbReference type="PIRSR" id="PIRSR016262-1"/>
    </source>
</evidence>
<dbReference type="PANTHER" id="PTHR10993:SF7">
    <property type="entry name" value="LIPOYLTRANSFERASE 2, MITOCHONDRIAL-RELATED"/>
    <property type="match status" value="1"/>
</dbReference>
<feature type="active site" description="Acyl-thioester intermediate" evidence="6">
    <location>
        <position position="189"/>
    </location>
</feature>
<name>A0A6A6ZG85_9PLEO</name>
<sequence length="248" mass="27274">MASPARARVLRHIHLPGPIPYQRAASLQEHLVSRFLASKPPSIAPAPGPHVITAEFTPVYTCGRREIGNVSEHQQDYLRANGRADFVEAMRGGQTTFHGPGQLVAYPIVDLRTHKLSPRCYVGMLEKSLIATCAKYGIKAMTTENTGVWTSEDDKIAAIGVHMRRNITSHGIGLNVDTDLWWFDRIVACGLEGKRATSVEKMGVDGESVESVGKIFVEEVAARLEGVEAVGTVHQKEVRRILEEVDVR</sequence>
<gene>
    <name evidence="10" type="ORF">CC86DRAFT_374613</name>
</gene>
<comment type="catalytic activity">
    <reaction evidence="5">
        <text>octanoyl-[ACP] + L-lysyl-[protein] = N(6)-octanoyl-L-lysyl-[protein] + holo-[ACP] + H(+)</text>
        <dbReference type="Rhea" id="RHEA:17665"/>
        <dbReference type="Rhea" id="RHEA-COMP:9636"/>
        <dbReference type="Rhea" id="RHEA-COMP:9685"/>
        <dbReference type="Rhea" id="RHEA-COMP:9752"/>
        <dbReference type="Rhea" id="RHEA-COMP:9928"/>
        <dbReference type="ChEBI" id="CHEBI:15378"/>
        <dbReference type="ChEBI" id="CHEBI:29969"/>
        <dbReference type="ChEBI" id="CHEBI:64479"/>
        <dbReference type="ChEBI" id="CHEBI:78463"/>
        <dbReference type="ChEBI" id="CHEBI:78809"/>
        <dbReference type="EC" id="2.3.1.181"/>
    </reaction>
</comment>